<evidence type="ECO:0000259" key="2">
    <source>
        <dbReference type="PROSITE" id="PS50011"/>
    </source>
</evidence>
<dbReference type="InterPro" id="IPR051681">
    <property type="entry name" value="Ser/Thr_Kinases-Pseudokinases"/>
</dbReference>
<dbReference type="InterPro" id="IPR001245">
    <property type="entry name" value="Ser-Thr/Tyr_kinase_cat_dom"/>
</dbReference>
<dbReference type="OrthoDB" id="2418894at2759"/>
<feature type="domain" description="Protein kinase" evidence="2">
    <location>
        <begin position="13"/>
        <end position="254"/>
    </location>
</feature>
<dbReference type="InterPro" id="IPR011009">
    <property type="entry name" value="Kinase-like_dom_sf"/>
</dbReference>
<dbReference type="PANTHER" id="PTHR44329">
    <property type="entry name" value="SERINE/THREONINE-PROTEIN KINASE TNNI3K-RELATED"/>
    <property type="match status" value="1"/>
</dbReference>
<dbReference type="EMBL" id="QKWP01000058">
    <property type="protein sequence ID" value="RIB28701.1"/>
    <property type="molecule type" value="Genomic_DNA"/>
</dbReference>
<name>A0A397W3Q2_9GLOM</name>
<dbReference type="Pfam" id="PF24209">
    <property type="entry name" value="DUF7431"/>
    <property type="match status" value="1"/>
</dbReference>
<dbReference type="GO" id="GO:0004674">
    <property type="term" value="F:protein serine/threonine kinase activity"/>
    <property type="evidence" value="ECO:0007669"/>
    <property type="project" value="TreeGrafter"/>
</dbReference>
<dbReference type="PROSITE" id="PS00107">
    <property type="entry name" value="PROTEIN_KINASE_ATP"/>
    <property type="match status" value="1"/>
</dbReference>
<sequence length="883" mass="102603">MSEQVKDYDYREFNILEKIGEGAYGKIYKAKWKEEVVALKLSKPNRDKKYIIKELQLFRTFDYHDNIVKFYGTTKEYAEDGNLRDYLDKNKNLGWSDKLNIAKKIAEGLNFLHSNGIIHRDFHSKNILIHKGQVRIADFGLSEHENVELEATSSFGMPAYIDPHSIENSKSNYISKKSDIYSFGVILWEISSCRQPFEGIDRYYVICKIREGMREQPVNGTPKRYMLLYVNCWNDDPEKRPETSLVLETLQELVKDYDPTIEKIIHVNINSSTKSYKFILSNEEKLDNVRKMILNEKETNEIQFDYFVGKNNEPIIHEEEPNISLESILRPSISLDCFDIQIVDIWTKLIEMIEQGFIFKNGLVENAQKIAFKININKIKSKIFKGNENRNVSEIFNLTDEQKELCMCELDILCSRNLITYNNSILPWLSIFLGKSKEEASKQKLKNQIITEIFFTKLKRTEIFISREDIILEEEFKTKVEMALSSCKNYHEMIDELREITKEYGWFYAHHFVFGGAIIKETNTRNLVNSYSRNVGGELGNNPTFMSFADSLKDFEKWKIIEYNDICPIFDILDDDLRKKVLDVLGYRILKAGIKQIFPLNHFSKKISYIYSLSQHLGELSKITNIQDCHIFATIMNKNEGVFSLRIEYINNENSPVIVVHKITKNKLIQYEHLKIGWIIVGQPNNFDFDFTQTEYPIVLKSKKCSISSKEGKHYKVEIPKHDDSYILCTCVLETASKTVKETFVIGSHIISSSNSACIFVHDLKGNAINDDELLQRLKLFFCTIETNQECNAGQLNIKWIESKTESNVFHGTEKENVNVFPGNKNLGQAEILNNEKLILVNQLFENCCNHGFLNINSNEIIYKALSTPSLESEKIEYFLVKL</sequence>
<keyword evidence="1" id="KW-0067">ATP-binding</keyword>
<dbReference type="PROSITE" id="PS50011">
    <property type="entry name" value="PROTEIN_KINASE_DOM"/>
    <property type="match status" value="1"/>
</dbReference>
<comment type="caution">
    <text evidence="3">The sequence shown here is derived from an EMBL/GenBank/DDBJ whole genome shotgun (WGS) entry which is preliminary data.</text>
</comment>
<dbReference type="InterPro" id="IPR055854">
    <property type="entry name" value="DUF7431"/>
</dbReference>
<dbReference type="GO" id="GO:0005524">
    <property type="term" value="F:ATP binding"/>
    <property type="evidence" value="ECO:0007669"/>
    <property type="project" value="UniProtKB-UniRule"/>
</dbReference>
<gene>
    <name evidence="3" type="ORF">C2G38_2157326</name>
</gene>
<protein>
    <recommendedName>
        <fullName evidence="2">Protein kinase domain-containing protein</fullName>
    </recommendedName>
</protein>
<dbReference type="Proteomes" id="UP000266673">
    <property type="component" value="Unassembled WGS sequence"/>
</dbReference>
<dbReference type="AlphaFoldDB" id="A0A397W3Q2"/>
<dbReference type="InterPro" id="IPR017441">
    <property type="entry name" value="Protein_kinase_ATP_BS"/>
</dbReference>
<dbReference type="Pfam" id="PF07714">
    <property type="entry name" value="PK_Tyr_Ser-Thr"/>
    <property type="match status" value="1"/>
</dbReference>
<feature type="binding site" evidence="1">
    <location>
        <position position="40"/>
    </location>
    <ligand>
        <name>ATP</name>
        <dbReference type="ChEBI" id="CHEBI:30616"/>
    </ligand>
</feature>
<reference evidence="3 4" key="1">
    <citation type="submission" date="2018-06" db="EMBL/GenBank/DDBJ databases">
        <title>Comparative genomics reveals the genomic features of Rhizophagus irregularis, R. cerebriforme, R. diaphanum and Gigaspora rosea, and their symbiotic lifestyle signature.</title>
        <authorList>
            <person name="Morin E."/>
            <person name="San Clemente H."/>
            <person name="Chen E.C.H."/>
            <person name="De La Providencia I."/>
            <person name="Hainaut M."/>
            <person name="Kuo A."/>
            <person name="Kohler A."/>
            <person name="Murat C."/>
            <person name="Tang N."/>
            <person name="Roy S."/>
            <person name="Loubradou J."/>
            <person name="Henrissat B."/>
            <person name="Grigoriev I.V."/>
            <person name="Corradi N."/>
            <person name="Roux C."/>
            <person name="Martin F.M."/>
        </authorList>
    </citation>
    <scope>NUCLEOTIDE SEQUENCE [LARGE SCALE GENOMIC DNA]</scope>
    <source>
        <strain evidence="3 4">DAOM 194757</strain>
    </source>
</reference>
<keyword evidence="1" id="KW-0547">Nucleotide-binding</keyword>
<evidence type="ECO:0000256" key="1">
    <source>
        <dbReference type="PROSITE-ProRule" id="PRU10141"/>
    </source>
</evidence>
<dbReference type="STRING" id="44941.A0A397W3Q2"/>
<evidence type="ECO:0000313" key="3">
    <source>
        <dbReference type="EMBL" id="RIB28701.1"/>
    </source>
</evidence>
<dbReference type="PRINTS" id="PR00109">
    <property type="entry name" value="TYRKINASE"/>
</dbReference>
<accession>A0A397W3Q2</accession>
<organism evidence="3 4">
    <name type="scientific">Gigaspora rosea</name>
    <dbReference type="NCBI Taxonomy" id="44941"/>
    <lineage>
        <taxon>Eukaryota</taxon>
        <taxon>Fungi</taxon>
        <taxon>Fungi incertae sedis</taxon>
        <taxon>Mucoromycota</taxon>
        <taxon>Glomeromycotina</taxon>
        <taxon>Glomeromycetes</taxon>
        <taxon>Diversisporales</taxon>
        <taxon>Gigasporaceae</taxon>
        <taxon>Gigaspora</taxon>
    </lineage>
</organism>
<dbReference type="InterPro" id="IPR000719">
    <property type="entry name" value="Prot_kinase_dom"/>
</dbReference>
<dbReference type="Gene3D" id="1.10.510.10">
    <property type="entry name" value="Transferase(Phosphotransferase) domain 1"/>
    <property type="match status" value="1"/>
</dbReference>
<dbReference type="SUPFAM" id="SSF56112">
    <property type="entry name" value="Protein kinase-like (PK-like)"/>
    <property type="match status" value="1"/>
</dbReference>
<keyword evidence="4" id="KW-1185">Reference proteome</keyword>
<evidence type="ECO:0000313" key="4">
    <source>
        <dbReference type="Proteomes" id="UP000266673"/>
    </source>
</evidence>
<proteinExistence type="predicted"/>